<feature type="compositionally biased region" description="Basic and acidic residues" evidence="1">
    <location>
        <begin position="92"/>
        <end position="112"/>
    </location>
</feature>
<gene>
    <name evidence="2" type="ORF">CERSUDRAFT_118812</name>
</gene>
<reference evidence="2 3" key="1">
    <citation type="journal article" date="2012" name="Proc. Natl. Acad. Sci. U.S.A.">
        <title>Comparative genomics of Ceriporiopsis subvermispora and Phanerochaete chrysosporium provide insight into selective ligninolysis.</title>
        <authorList>
            <person name="Fernandez-Fueyo E."/>
            <person name="Ruiz-Duenas F.J."/>
            <person name="Ferreira P."/>
            <person name="Floudas D."/>
            <person name="Hibbett D.S."/>
            <person name="Canessa P."/>
            <person name="Larrondo L.F."/>
            <person name="James T.Y."/>
            <person name="Seelenfreund D."/>
            <person name="Lobos S."/>
            <person name="Polanco R."/>
            <person name="Tello M."/>
            <person name="Honda Y."/>
            <person name="Watanabe T."/>
            <person name="Watanabe T."/>
            <person name="Ryu J.S."/>
            <person name="Kubicek C.P."/>
            <person name="Schmoll M."/>
            <person name="Gaskell J."/>
            <person name="Hammel K.E."/>
            <person name="St John F.J."/>
            <person name="Vanden Wymelenberg A."/>
            <person name="Sabat G."/>
            <person name="Splinter BonDurant S."/>
            <person name="Syed K."/>
            <person name="Yadav J.S."/>
            <person name="Doddapaneni H."/>
            <person name="Subramanian V."/>
            <person name="Lavin J.L."/>
            <person name="Oguiza J.A."/>
            <person name="Perez G."/>
            <person name="Pisabarro A.G."/>
            <person name="Ramirez L."/>
            <person name="Santoyo F."/>
            <person name="Master E."/>
            <person name="Coutinho P.M."/>
            <person name="Henrissat B."/>
            <person name="Lombard V."/>
            <person name="Magnuson J.K."/>
            <person name="Kuees U."/>
            <person name="Hori C."/>
            <person name="Igarashi K."/>
            <person name="Samejima M."/>
            <person name="Held B.W."/>
            <person name="Barry K.W."/>
            <person name="LaButti K.M."/>
            <person name="Lapidus A."/>
            <person name="Lindquist E.A."/>
            <person name="Lucas S.M."/>
            <person name="Riley R."/>
            <person name="Salamov A.A."/>
            <person name="Hoffmeister D."/>
            <person name="Schwenk D."/>
            <person name="Hadar Y."/>
            <person name="Yarden O."/>
            <person name="de Vries R.P."/>
            <person name="Wiebenga A."/>
            <person name="Stenlid J."/>
            <person name="Eastwood D."/>
            <person name="Grigoriev I.V."/>
            <person name="Berka R.M."/>
            <person name="Blanchette R.A."/>
            <person name="Kersten P."/>
            <person name="Martinez A.T."/>
            <person name="Vicuna R."/>
            <person name="Cullen D."/>
        </authorList>
    </citation>
    <scope>NUCLEOTIDE SEQUENCE [LARGE SCALE GENOMIC DNA]</scope>
    <source>
        <strain evidence="2 3">B</strain>
    </source>
</reference>
<organism evidence="2 3">
    <name type="scientific">Ceriporiopsis subvermispora (strain B)</name>
    <name type="common">White-rot fungus</name>
    <name type="synonym">Gelatoporia subvermispora</name>
    <dbReference type="NCBI Taxonomy" id="914234"/>
    <lineage>
        <taxon>Eukaryota</taxon>
        <taxon>Fungi</taxon>
        <taxon>Dikarya</taxon>
        <taxon>Basidiomycota</taxon>
        <taxon>Agaricomycotina</taxon>
        <taxon>Agaricomycetes</taxon>
        <taxon>Polyporales</taxon>
        <taxon>Gelatoporiaceae</taxon>
        <taxon>Gelatoporia</taxon>
    </lineage>
</organism>
<dbReference type="AlphaFoldDB" id="M2QZY2"/>
<evidence type="ECO:0000313" key="3">
    <source>
        <dbReference type="Proteomes" id="UP000016930"/>
    </source>
</evidence>
<sequence>MHAPWSVLAPAHTVCCNCARDAGAHRVPAARLPCENPPALAPGSRAKEAVERGGREGRARVSRPGAARGSGRRAWISCLDAGRSWEASRRRLAVERTGGPEERARATEDGQRARPGASLRVHSLLQLPAGPRVERTRLLETRQSGRGSTCIMDGARRAVNGATARSANIEPRTASPTFVRPIPSQPISSASPFRVPSSIGDTASSCTPPISPRRRPRGPS</sequence>
<feature type="compositionally biased region" description="Low complexity" evidence="1">
    <location>
        <begin position="181"/>
        <end position="192"/>
    </location>
</feature>
<feature type="region of interest" description="Disordered" evidence="1">
    <location>
        <begin position="38"/>
        <end position="66"/>
    </location>
</feature>
<proteinExistence type="predicted"/>
<name>M2QZY2_CERS8</name>
<dbReference type="HOGENOM" id="CLU_1258760_0_0_1"/>
<evidence type="ECO:0000256" key="1">
    <source>
        <dbReference type="SAM" id="MobiDB-lite"/>
    </source>
</evidence>
<keyword evidence="3" id="KW-1185">Reference proteome</keyword>
<feature type="non-terminal residue" evidence="2">
    <location>
        <position position="220"/>
    </location>
</feature>
<feature type="region of interest" description="Disordered" evidence="1">
    <location>
        <begin position="92"/>
        <end position="116"/>
    </location>
</feature>
<accession>M2QZY2</accession>
<evidence type="ECO:0000313" key="2">
    <source>
        <dbReference type="EMBL" id="EMD32176.1"/>
    </source>
</evidence>
<feature type="region of interest" description="Disordered" evidence="1">
    <location>
        <begin position="162"/>
        <end position="220"/>
    </location>
</feature>
<protein>
    <submittedName>
        <fullName evidence="2">Uncharacterized protein</fullName>
    </submittedName>
</protein>
<dbReference type="Proteomes" id="UP000016930">
    <property type="component" value="Unassembled WGS sequence"/>
</dbReference>
<dbReference type="EMBL" id="KB445812">
    <property type="protein sequence ID" value="EMD32176.1"/>
    <property type="molecule type" value="Genomic_DNA"/>
</dbReference>
<feature type="compositionally biased region" description="Basic and acidic residues" evidence="1">
    <location>
        <begin position="45"/>
        <end position="59"/>
    </location>
</feature>